<accession>A0A0W1A941</accession>
<evidence type="ECO:0000313" key="2">
    <source>
        <dbReference type="Proteomes" id="UP000054662"/>
    </source>
</evidence>
<dbReference type="EMBL" id="LNZC01000022">
    <property type="protein sequence ID" value="KTD77877.1"/>
    <property type="molecule type" value="Genomic_DNA"/>
</dbReference>
<protein>
    <submittedName>
        <fullName evidence="1">Uncharacterized protein</fullName>
    </submittedName>
</protein>
<proteinExistence type="predicted"/>
<gene>
    <name evidence="1" type="ORF">Lwor_1759</name>
</gene>
<keyword evidence="2" id="KW-1185">Reference proteome</keyword>
<dbReference type="OrthoDB" id="5648325at2"/>
<comment type="caution">
    <text evidence="1">The sequence shown here is derived from an EMBL/GenBank/DDBJ whole genome shotgun (WGS) entry which is preliminary data.</text>
</comment>
<name>A0A0W1A941_9GAMM</name>
<dbReference type="Proteomes" id="UP000054662">
    <property type="component" value="Unassembled WGS sequence"/>
</dbReference>
<sequence length="605" mass="69303">MHNLPEELYHSQVVGKMSFIVRVLQLIDPKGSLQTIRKDYAREIQCITDAEKALQQLTENDCKNENCQAELNKFTILEQQSKAGKCPSLDTLSQNAWIIQELSRLITLIQPFSLDEEMIEEAYLKMKNQPDLWSSLYHHQLNDLEQLTNSLDDIPLPNQVFFNAILCKLKYHLSTNGLADNDTISTELFKLAKNMQESVYKKTNKVIPLFIAYLESQQYLLPFAGALSKEDETKVIVELIAAFAKKIKNATLNSQLNNLRATICLNKSLLDSISSILTKDHALHDLRSMRLDTHFLKAEEIDELFKKAIRVSRKNDVELTKNLCKLALLSKAFPKAKELINKDIENIYPEMTAQLFTSPNFIMGIIQQVIEGQTPIQNGIEQETTNQLITQCYWYLNEPTHIPESMELKDLYAFINARIQNINEQTELRKNQLQQLGYGFPSFENVENIVNSLDPQTDENIKNIITDFYTAIKEAKELQFYQRKNSASPKQQFYQPKNSASPKQLEEITAKEFHAFFEACCAAGKNAAQRLENNRTGLELIMDVLKSIANWTIRLLSGGTTPQFFKKPKTAVDDLVQAVNELRKTLEKTLQHIDFSEESQHNITA</sequence>
<evidence type="ECO:0000313" key="1">
    <source>
        <dbReference type="EMBL" id="KTD77877.1"/>
    </source>
</evidence>
<reference evidence="1 2" key="1">
    <citation type="submission" date="2015-11" db="EMBL/GenBank/DDBJ databases">
        <title>Genomic analysis of 38 Legionella species identifies large and diverse effector repertoires.</title>
        <authorList>
            <person name="Burstein D."/>
            <person name="Amaro F."/>
            <person name="Zusman T."/>
            <person name="Lifshitz Z."/>
            <person name="Cohen O."/>
            <person name="Gilbert J.A."/>
            <person name="Pupko T."/>
            <person name="Shuman H.A."/>
            <person name="Segal G."/>
        </authorList>
    </citation>
    <scope>NUCLEOTIDE SEQUENCE [LARGE SCALE GENOMIC DNA]</scope>
    <source>
        <strain evidence="1 2">ATCC 49508</strain>
    </source>
</reference>
<dbReference type="RefSeq" id="WP_058493549.1">
    <property type="nucleotide sequence ID" value="NZ_CBCRUR010000019.1"/>
</dbReference>
<organism evidence="1 2">
    <name type="scientific">Legionella worsleiensis</name>
    <dbReference type="NCBI Taxonomy" id="45076"/>
    <lineage>
        <taxon>Bacteria</taxon>
        <taxon>Pseudomonadati</taxon>
        <taxon>Pseudomonadota</taxon>
        <taxon>Gammaproteobacteria</taxon>
        <taxon>Legionellales</taxon>
        <taxon>Legionellaceae</taxon>
        <taxon>Legionella</taxon>
    </lineage>
</organism>
<dbReference type="PATRIC" id="fig|45076.6.peg.1908"/>
<dbReference type="AlphaFoldDB" id="A0A0W1A941"/>